<protein>
    <recommendedName>
        <fullName evidence="3">Transposon Ty3-I Gag-Pol polyprotein</fullName>
    </recommendedName>
</protein>
<dbReference type="Gene3D" id="3.10.10.10">
    <property type="entry name" value="HIV Type 1 Reverse Transcriptase, subunit A, domain 1"/>
    <property type="match status" value="1"/>
</dbReference>
<reference evidence="2" key="1">
    <citation type="submission" date="2020-06" db="EMBL/GenBank/DDBJ databases">
        <authorList>
            <person name="Li T."/>
            <person name="Hu X."/>
            <person name="Zhang T."/>
            <person name="Song X."/>
            <person name="Zhang H."/>
            <person name="Dai N."/>
            <person name="Sheng W."/>
            <person name="Hou X."/>
            <person name="Wei L."/>
        </authorList>
    </citation>
    <scope>NUCLEOTIDE SEQUENCE</scope>
    <source>
        <strain evidence="2">KEN8</strain>
        <tissue evidence="2">Leaf</tissue>
    </source>
</reference>
<dbReference type="InterPro" id="IPR053134">
    <property type="entry name" value="RNA-dir_DNA_polymerase"/>
</dbReference>
<accession>A0AAW2Q3B6</accession>
<dbReference type="InterPro" id="IPR043502">
    <property type="entry name" value="DNA/RNA_pol_sf"/>
</dbReference>
<comment type="caution">
    <text evidence="2">The sequence shown here is derived from an EMBL/GenBank/DDBJ whole genome shotgun (WGS) entry which is preliminary data.</text>
</comment>
<dbReference type="PANTHER" id="PTHR24559">
    <property type="entry name" value="TRANSPOSON TY3-I GAG-POL POLYPROTEIN"/>
    <property type="match status" value="1"/>
</dbReference>
<name>A0AAW2Q3B6_9LAMI</name>
<feature type="region of interest" description="Disordered" evidence="1">
    <location>
        <begin position="135"/>
        <end position="163"/>
    </location>
</feature>
<proteinExistence type="predicted"/>
<evidence type="ECO:0000256" key="1">
    <source>
        <dbReference type="SAM" id="MobiDB-lite"/>
    </source>
</evidence>
<dbReference type="InterPro" id="IPR043128">
    <property type="entry name" value="Rev_trsase/Diguanyl_cyclase"/>
</dbReference>
<sequence length="243" mass="27616">MLSWPRRLKYINMEDAQASKREWRGEKRKKNKDEGPSRTRMDLSVPSPINFVDFIMTVGTQLKSAGSSADILFGEAYDQMQLGDVPLEAVDTSLYGFAREIKFPVIRGVGEAQTDALQARKCYVEAIKRGKKKRIEESLDTEDSNKQGKDPIPNPEPNKENLTVQPVEQLLTIELTPGRKWRMCIDFWDLNKACPKDFYPSLRIDQLVDSTSGCELLSIMDASQGYQQIMLAPEDHKRVSVIT</sequence>
<reference evidence="2" key="2">
    <citation type="journal article" date="2024" name="Plant">
        <title>Genomic evolution and insights into agronomic trait innovations of Sesamum species.</title>
        <authorList>
            <person name="Miao H."/>
            <person name="Wang L."/>
            <person name="Qu L."/>
            <person name="Liu H."/>
            <person name="Sun Y."/>
            <person name="Le M."/>
            <person name="Wang Q."/>
            <person name="Wei S."/>
            <person name="Zheng Y."/>
            <person name="Lin W."/>
            <person name="Duan Y."/>
            <person name="Cao H."/>
            <person name="Xiong S."/>
            <person name="Wang X."/>
            <person name="Wei L."/>
            <person name="Li C."/>
            <person name="Ma Q."/>
            <person name="Ju M."/>
            <person name="Zhao R."/>
            <person name="Li G."/>
            <person name="Mu C."/>
            <person name="Tian Q."/>
            <person name="Mei H."/>
            <person name="Zhang T."/>
            <person name="Gao T."/>
            <person name="Zhang H."/>
        </authorList>
    </citation>
    <scope>NUCLEOTIDE SEQUENCE</scope>
    <source>
        <strain evidence="2">KEN8</strain>
    </source>
</reference>
<organism evidence="2">
    <name type="scientific">Sesamum calycinum</name>
    <dbReference type="NCBI Taxonomy" id="2727403"/>
    <lineage>
        <taxon>Eukaryota</taxon>
        <taxon>Viridiplantae</taxon>
        <taxon>Streptophyta</taxon>
        <taxon>Embryophyta</taxon>
        <taxon>Tracheophyta</taxon>
        <taxon>Spermatophyta</taxon>
        <taxon>Magnoliopsida</taxon>
        <taxon>eudicotyledons</taxon>
        <taxon>Gunneridae</taxon>
        <taxon>Pentapetalae</taxon>
        <taxon>asterids</taxon>
        <taxon>lamiids</taxon>
        <taxon>Lamiales</taxon>
        <taxon>Pedaliaceae</taxon>
        <taxon>Sesamum</taxon>
    </lineage>
</organism>
<feature type="region of interest" description="Disordered" evidence="1">
    <location>
        <begin position="17"/>
        <end position="42"/>
    </location>
</feature>
<gene>
    <name evidence="2" type="ORF">Scaly_1164500</name>
</gene>
<dbReference type="SUPFAM" id="SSF56672">
    <property type="entry name" value="DNA/RNA polymerases"/>
    <property type="match status" value="1"/>
</dbReference>
<dbReference type="PANTHER" id="PTHR24559:SF444">
    <property type="entry name" value="REVERSE TRANSCRIPTASE DOMAIN-CONTAINING PROTEIN"/>
    <property type="match status" value="1"/>
</dbReference>
<feature type="compositionally biased region" description="Basic and acidic residues" evidence="1">
    <location>
        <begin position="17"/>
        <end position="41"/>
    </location>
</feature>
<dbReference type="Gene3D" id="3.30.70.270">
    <property type="match status" value="1"/>
</dbReference>
<evidence type="ECO:0008006" key="3">
    <source>
        <dbReference type="Google" id="ProtNLM"/>
    </source>
</evidence>
<dbReference type="AlphaFoldDB" id="A0AAW2Q3B6"/>
<dbReference type="EMBL" id="JACGWM010000007">
    <property type="protein sequence ID" value="KAL0362093.1"/>
    <property type="molecule type" value="Genomic_DNA"/>
</dbReference>
<evidence type="ECO:0000313" key="2">
    <source>
        <dbReference type="EMBL" id="KAL0362093.1"/>
    </source>
</evidence>